<dbReference type="RefSeq" id="XP_024882684.1">
    <property type="nucleotide sequence ID" value="XM_025026916.1"/>
</dbReference>
<reference evidence="2" key="1">
    <citation type="submission" date="2025-08" db="UniProtKB">
        <authorList>
            <consortium name="RefSeq"/>
        </authorList>
    </citation>
    <scope>IDENTIFICATION</scope>
    <source>
        <tissue evidence="2">Whole body</tissue>
    </source>
</reference>
<evidence type="ECO:0000313" key="2">
    <source>
        <dbReference type="RefSeq" id="XP_024882684.1"/>
    </source>
</evidence>
<keyword evidence="1" id="KW-1185">Reference proteome</keyword>
<dbReference type="GeneID" id="112461599"/>
<dbReference type="Proteomes" id="UP000504618">
    <property type="component" value="Unplaced"/>
</dbReference>
<name>A0A6J1QJS1_9HYME</name>
<dbReference type="AlphaFoldDB" id="A0A6J1QJS1"/>
<gene>
    <name evidence="2" type="primary">LOC112461599</name>
</gene>
<dbReference type="OrthoDB" id="8174264at2759"/>
<protein>
    <submittedName>
        <fullName evidence="2">Uncharacterized protein LOC112461599</fullName>
    </submittedName>
</protein>
<proteinExistence type="predicted"/>
<evidence type="ECO:0000313" key="1">
    <source>
        <dbReference type="Proteomes" id="UP000504618"/>
    </source>
</evidence>
<sequence>MSDGLMILQGTFSNKFLPKQQLVVGPLVIYYIMQLPRTFLLFGCCFLTLTLVAGQKEPIFDLPVQLIGFPVIIASVRITNFLKKLAYALSPDTYVSRVKRAHPLIHDEEILDVSQVEKKLVAELGNNVCIYERICVKYAEQTLQRRSWERVLNWNEIFREYKSSSNPMKENYLLSVFMGDIIGSPKLCHLLAKRGRACDNATLSD</sequence>
<organism evidence="1 2">
    <name type="scientific">Temnothorax curvispinosus</name>
    <dbReference type="NCBI Taxonomy" id="300111"/>
    <lineage>
        <taxon>Eukaryota</taxon>
        <taxon>Metazoa</taxon>
        <taxon>Ecdysozoa</taxon>
        <taxon>Arthropoda</taxon>
        <taxon>Hexapoda</taxon>
        <taxon>Insecta</taxon>
        <taxon>Pterygota</taxon>
        <taxon>Neoptera</taxon>
        <taxon>Endopterygota</taxon>
        <taxon>Hymenoptera</taxon>
        <taxon>Apocrita</taxon>
        <taxon>Aculeata</taxon>
        <taxon>Formicoidea</taxon>
        <taxon>Formicidae</taxon>
        <taxon>Myrmicinae</taxon>
        <taxon>Temnothorax</taxon>
    </lineage>
</organism>
<accession>A0A6J1QJS1</accession>